<protein>
    <submittedName>
        <fullName evidence="3">Iron-regulated ABC transporter permease protein SufD</fullName>
    </submittedName>
</protein>
<dbReference type="InterPro" id="IPR055346">
    <property type="entry name" value="Fe-S_cluster_assembly_SufBD"/>
</dbReference>
<accession>A0A1I3W254</accession>
<dbReference type="Proteomes" id="UP000198928">
    <property type="component" value="Unassembled WGS sequence"/>
</dbReference>
<dbReference type="EMBL" id="FOSG01000003">
    <property type="protein sequence ID" value="SFK01512.1"/>
    <property type="molecule type" value="Genomic_DNA"/>
</dbReference>
<dbReference type="Pfam" id="PF01458">
    <property type="entry name" value="SUFBD_core"/>
    <property type="match status" value="1"/>
</dbReference>
<dbReference type="InterPro" id="IPR037284">
    <property type="entry name" value="SUF_FeS_clus_asmbl_SufBD_sf"/>
</dbReference>
<dbReference type="PANTHER" id="PTHR43575:SF1">
    <property type="entry name" value="PROTEIN ABCI7, CHLOROPLASTIC"/>
    <property type="match status" value="1"/>
</dbReference>
<dbReference type="AlphaFoldDB" id="A0A1I3W254"/>
<dbReference type="InterPro" id="IPR000825">
    <property type="entry name" value="SUF_FeS_clus_asmbl_SufBD_core"/>
</dbReference>
<proteinExistence type="inferred from homology"/>
<feature type="domain" description="SUF system FeS cluster assembly SufBD core" evidence="2">
    <location>
        <begin position="134"/>
        <end position="363"/>
    </location>
</feature>
<dbReference type="OrthoDB" id="9803529at2"/>
<keyword evidence="4" id="KW-1185">Reference proteome</keyword>
<dbReference type="RefSeq" id="WP_093848330.1">
    <property type="nucleotide sequence ID" value="NZ_FOSG01000003.1"/>
</dbReference>
<evidence type="ECO:0000256" key="1">
    <source>
        <dbReference type="ARBA" id="ARBA00043967"/>
    </source>
</evidence>
<reference evidence="4" key="1">
    <citation type="submission" date="2016-10" db="EMBL/GenBank/DDBJ databases">
        <authorList>
            <person name="Varghese N."/>
            <person name="Submissions S."/>
        </authorList>
    </citation>
    <scope>NUCLEOTIDE SEQUENCE [LARGE SCALE GENOMIC DNA]</scope>
    <source>
        <strain evidence="4">PL19</strain>
    </source>
</reference>
<name>A0A1I3W254_9ACTN</name>
<sequence length="393" mass="41996">MAEAQNIPAGSTTAGSIAVAAESTVATRMSAPPSFDVGDFPVPHGREEEWRFTPLERLRGLHDGTAEAGGGVKVDVSAPDGVTVETVGRDDARLGRAGKPVDRVAAQAYSAFEKAAVVTVPKETVLTEPIRVSIQGQGGVSFGHTVFELGAFAEAVVVIDHTGDGVRAANVEYVLGDGAKLTVVSVQDWDDTAVHCSQHNALVGRDATFKSVVVTFGGDVVRLHPRVNYAGPGGEAELYGLYFTDDGQHQEHRLFVDHEASNCRSNVVYKGALQGQDAHAVWIGDVLIRASATGTDTYELNRNLVLTDGARVDSVPNLEIETGEIVGAGHASATGRFEDEQLFYLMARGIPEQDARRLVVRGFFAELVQQIGLPDLQERLIARIDEELEESVV</sequence>
<dbReference type="GO" id="GO:0016226">
    <property type="term" value="P:iron-sulfur cluster assembly"/>
    <property type="evidence" value="ECO:0007669"/>
    <property type="project" value="InterPro"/>
</dbReference>
<organism evidence="3 4">
    <name type="scientific">Streptomyces pini</name>
    <dbReference type="NCBI Taxonomy" id="1520580"/>
    <lineage>
        <taxon>Bacteria</taxon>
        <taxon>Bacillati</taxon>
        <taxon>Actinomycetota</taxon>
        <taxon>Actinomycetes</taxon>
        <taxon>Kitasatosporales</taxon>
        <taxon>Streptomycetaceae</taxon>
        <taxon>Streptomyces</taxon>
    </lineage>
</organism>
<evidence type="ECO:0000313" key="4">
    <source>
        <dbReference type="Proteomes" id="UP000198928"/>
    </source>
</evidence>
<dbReference type="InterPro" id="IPR011542">
    <property type="entry name" value="SUF_FeS_clus_asmbl_SufD"/>
</dbReference>
<dbReference type="NCBIfam" id="TIGR01981">
    <property type="entry name" value="sufD"/>
    <property type="match status" value="1"/>
</dbReference>
<comment type="similarity">
    <text evidence="1">Belongs to the iron-sulfur cluster assembly SufBD family.</text>
</comment>
<gene>
    <name evidence="3" type="ORF">SAMN05192584_103112</name>
</gene>
<dbReference type="PANTHER" id="PTHR43575">
    <property type="entry name" value="PROTEIN ABCI7, CHLOROPLASTIC"/>
    <property type="match status" value="1"/>
</dbReference>
<evidence type="ECO:0000313" key="3">
    <source>
        <dbReference type="EMBL" id="SFK01512.1"/>
    </source>
</evidence>
<dbReference type="SUPFAM" id="SSF101960">
    <property type="entry name" value="Stabilizer of iron transporter SufD"/>
    <property type="match status" value="1"/>
</dbReference>
<evidence type="ECO:0000259" key="2">
    <source>
        <dbReference type="Pfam" id="PF01458"/>
    </source>
</evidence>